<evidence type="ECO:0000313" key="2">
    <source>
        <dbReference type="Proteomes" id="UP000708208"/>
    </source>
</evidence>
<name>A0A8J2K1B9_9HEXA</name>
<evidence type="ECO:0000313" key="1">
    <source>
        <dbReference type="EMBL" id="CAG7717938.1"/>
    </source>
</evidence>
<comment type="caution">
    <text evidence="1">The sequence shown here is derived from an EMBL/GenBank/DDBJ whole genome shotgun (WGS) entry which is preliminary data.</text>
</comment>
<proteinExistence type="predicted"/>
<sequence>MKEKSDTFVEYNIPAGDVLQIPVKVSEENCKIKWNFSIDFYDIDIHVTFNEEKIVPTERLESPKESVGILNCDSAGVYTFH</sequence>
<accession>A0A8J2K1B9</accession>
<keyword evidence="2" id="KW-1185">Reference proteome</keyword>
<gene>
    <name evidence="1" type="ORF">AFUS01_LOCUS7367</name>
</gene>
<dbReference type="Proteomes" id="UP000708208">
    <property type="component" value="Unassembled WGS sequence"/>
</dbReference>
<dbReference type="EMBL" id="CAJVCH010049717">
    <property type="protein sequence ID" value="CAG7717938.1"/>
    <property type="molecule type" value="Genomic_DNA"/>
</dbReference>
<protein>
    <submittedName>
        <fullName evidence="1">Uncharacterized protein</fullName>
    </submittedName>
</protein>
<organism evidence="1 2">
    <name type="scientific">Allacma fusca</name>
    <dbReference type="NCBI Taxonomy" id="39272"/>
    <lineage>
        <taxon>Eukaryota</taxon>
        <taxon>Metazoa</taxon>
        <taxon>Ecdysozoa</taxon>
        <taxon>Arthropoda</taxon>
        <taxon>Hexapoda</taxon>
        <taxon>Collembola</taxon>
        <taxon>Symphypleona</taxon>
        <taxon>Sminthuridae</taxon>
        <taxon>Allacma</taxon>
    </lineage>
</organism>
<reference evidence="1" key="1">
    <citation type="submission" date="2021-06" db="EMBL/GenBank/DDBJ databases">
        <authorList>
            <person name="Hodson N. C."/>
            <person name="Mongue J. A."/>
            <person name="Jaron S. K."/>
        </authorList>
    </citation>
    <scope>NUCLEOTIDE SEQUENCE</scope>
</reference>
<dbReference type="AlphaFoldDB" id="A0A8J2K1B9"/>
<feature type="non-terminal residue" evidence="1">
    <location>
        <position position="81"/>
    </location>
</feature>